<evidence type="ECO:0000259" key="1">
    <source>
        <dbReference type="Pfam" id="PF04480"/>
    </source>
</evidence>
<feature type="domain" description="DUF559" evidence="1">
    <location>
        <begin position="235"/>
        <end position="296"/>
    </location>
</feature>
<evidence type="ECO:0000313" key="2">
    <source>
        <dbReference type="EMBL" id="NEM90468.1"/>
    </source>
</evidence>
<dbReference type="EMBL" id="JAAGWZ010000001">
    <property type="protein sequence ID" value="NEM90468.1"/>
    <property type="molecule type" value="Genomic_DNA"/>
</dbReference>
<sequence>MTELAPLPADLSRRSFSVKDAHERGLTAGRLRSTDLRSPFTGVRISVAAQRARDNRAVLLNAALDFLPRLRENQFFSHISALAVHGLPVPLRFEGESIVHVGVVYPARAPRARDVCGHQYRIAHLADSTSVRVSPPAVAWREVAGDFSLAELVVVGDALVRRQNPVSSMAELERVVRIDTGRRGTRRLAEALRLVRAGTDSPRESLLRLELLSWGMPEPEVNVSVRDRAGQLLAILDMAYPHYRVAIEYDGSHHFTDARQQHRDLDRYDDLAHLGWRVIRVDRAHLGDDMASTIGRLRRALIERGWVASPFRD</sequence>
<dbReference type="Gene3D" id="3.40.960.10">
    <property type="entry name" value="VSR Endonuclease"/>
    <property type="match status" value="1"/>
</dbReference>
<organism evidence="2 3">
    <name type="scientific">Galbitalea soli</name>
    <dbReference type="NCBI Taxonomy" id="1268042"/>
    <lineage>
        <taxon>Bacteria</taxon>
        <taxon>Bacillati</taxon>
        <taxon>Actinomycetota</taxon>
        <taxon>Actinomycetes</taxon>
        <taxon>Micrococcales</taxon>
        <taxon>Microbacteriaceae</taxon>
        <taxon>Galbitalea</taxon>
    </lineage>
</organism>
<protein>
    <submittedName>
        <fullName evidence="2">DUF559 domain-containing protein</fullName>
    </submittedName>
</protein>
<reference evidence="2 3" key="1">
    <citation type="journal article" date="2014" name="Int. J. Syst. Evol. Microbiol.">
        <title>Description of Galbitalea soli gen. nov., sp. nov., and Frondihabitans sucicola sp. nov.</title>
        <authorList>
            <person name="Kim S.J."/>
            <person name="Lim J.M."/>
            <person name="Ahn J.H."/>
            <person name="Weon H.Y."/>
            <person name="Hamada M."/>
            <person name="Suzuki K."/>
            <person name="Ahn T.Y."/>
            <person name="Kwon S.W."/>
        </authorList>
    </citation>
    <scope>NUCLEOTIDE SEQUENCE [LARGE SCALE GENOMIC DNA]</scope>
    <source>
        <strain evidence="2 3">NBRC 108727</strain>
    </source>
</reference>
<dbReference type="InterPro" id="IPR011335">
    <property type="entry name" value="Restrct_endonuc-II-like"/>
</dbReference>
<name>A0A7C9PM46_9MICO</name>
<accession>A0A7C9PM46</accession>
<gene>
    <name evidence="2" type="ORF">G3T37_03760</name>
</gene>
<dbReference type="AlphaFoldDB" id="A0A7C9PM46"/>
<comment type="caution">
    <text evidence="2">The sequence shown here is derived from an EMBL/GenBank/DDBJ whole genome shotgun (WGS) entry which is preliminary data.</text>
</comment>
<dbReference type="Proteomes" id="UP000479756">
    <property type="component" value="Unassembled WGS sequence"/>
</dbReference>
<dbReference type="SUPFAM" id="SSF52980">
    <property type="entry name" value="Restriction endonuclease-like"/>
    <property type="match status" value="1"/>
</dbReference>
<keyword evidence="3" id="KW-1185">Reference proteome</keyword>
<dbReference type="Pfam" id="PF04480">
    <property type="entry name" value="DUF559"/>
    <property type="match status" value="1"/>
</dbReference>
<dbReference type="InterPro" id="IPR007569">
    <property type="entry name" value="DUF559"/>
</dbReference>
<dbReference type="RefSeq" id="WP_163472112.1">
    <property type="nucleotide sequence ID" value="NZ_JAAGWZ010000001.1"/>
</dbReference>
<evidence type="ECO:0000313" key="3">
    <source>
        <dbReference type="Proteomes" id="UP000479756"/>
    </source>
</evidence>
<proteinExistence type="predicted"/>